<organism evidence="2 3">
    <name type="scientific">Microvirga guangxiensis</name>
    <dbReference type="NCBI Taxonomy" id="549386"/>
    <lineage>
        <taxon>Bacteria</taxon>
        <taxon>Pseudomonadati</taxon>
        <taxon>Pseudomonadota</taxon>
        <taxon>Alphaproteobacteria</taxon>
        <taxon>Hyphomicrobiales</taxon>
        <taxon>Methylobacteriaceae</taxon>
        <taxon>Microvirga</taxon>
    </lineage>
</organism>
<sequence length="51" mass="5881">MIFSFTSHCIPLSSFRSYRSLYVLTLFLTLVLTWAIAVDIRLQEGRAREAS</sequence>
<feature type="transmembrane region" description="Helical" evidence="1">
    <location>
        <begin position="20"/>
        <end position="38"/>
    </location>
</feature>
<evidence type="ECO:0000256" key="1">
    <source>
        <dbReference type="SAM" id="Phobius"/>
    </source>
</evidence>
<evidence type="ECO:0000313" key="3">
    <source>
        <dbReference type="Proteomes" id="UP000199569"/>
    </source>
</evidence>
<dbReference type="STRING" id="549386.SAMN02927923_01527"/>
<proteinExistence type="predicted"/>
<keyword evidence="1" id="KW-0472">Membrane</keyword>
<keyword evidence="1" id="KW-0812">Transmembrane</keyword>
<reference evidence="2 3" key="1">
    <citation type="submission" date="2016-10" db="EMBL/GenBank/DDBJ databases">
        <authorList>
            <person name="de Groot N.N."/>
        </authorList>
    </citation>
    <scope>NUCLEOTIDE SEQUENCE [LARGE SCALE GENOMIC DNA]</scope>
    <source>
        <strain evidence="2 3">CGMCC 1.7666</strain>
    </source>
</reference>
<dbReference type="Proteomes" id="UP000199569">
    <property type="component" value="Unassembled WGS sequence"/>
</dbReference>
<dbReference type="EMBL" id="FMVJ01000004">
    <property type="protein sequence ID" value="SCY51458.1"/>
    <property type="molecule type" value="Genomic_DNA"/>
</dbReference>
<gene>
    <name evidence="2" type="ORF">SAMN02927923_01527</name>
</gene>
<protein>
    <submittedName>
        <fullName evidence="2">Uncharacterized protein</fullName>
    </submittedName>
</protein>
<dbReference type="AlphaFoldDB" id="A0A1G5GLA0"/>
<accession>A0A1G5GLA0</accession>
<evidence type="ECO:0000313" key="2">
    <source>
        <dbReference type="EMBL" id="SCY51458.1"/>
    </source>
</evidence>
<keyword evidence="1" id="KW-1133">Transmembrane helix</keyword>
<name>A0A1G5GLA0_9HYPH</name>
<keyword evidence="3" id="KW-1185">Reference proteome</keyword>